<dbReference type="GO" id="GO:0005886">
    <property type="term" value="C:plasma membrane"/>
    <property type="evidence" value="ECO:0000318"/>
    <property type="project" value="GO_Central"/>
</dbReference>
<evidence type="ECO:0000256" key="3">
    <source>
        <dbReference type="ARBA" id="ARBA00022490"/>
    </source>
</evidence>
<comment type="catalytic activity">
    <reaction evidence="8">
        <text>ATP + H2O = ADP + phosphate + H(+)</text>
        <dbReference type="Rhea" id="RHEA:13065"/>
        <dbReference type="ChEBI" id="CHEBI:15377"/>
        <dbReference type="ChEBI" id="CHEBI:15378"/>
        <dbReference type="ChEBI" id="CHEBI:30616"/>
        <dbReference type="ChEBI" id="CHEBI:43474"/>
        <dbReference type="ChEBI" id="CHEBI:456216"/>
        <dbReference type="EC" id="3.6.4.10"/>
    </reaction>
</comment>
<dbReference type="InterPro" id="IPR029047">
    <property type="entry name" value="HSP70_peptide-bd_sf"/>
</dbReference>
<dbReference type="FunFam" id="1.20.1270.10:FF:000014">
    <property type="entry name" value="Heat shock protein 70"/>
    <property type="match status" value="1"/>
</dbReference>
<keyword evidence="7" id="KW-0143">Chaperone</keyword>
<evidence type="ECO:0000256" key="9">
    <source>
        <dbReference type="RuleBase" id="RU003322"/>
    </source>
</evidence>
<dbReference type="InterPro" id="IPR018181">
    <property type="entry name" value="Heat_shock_70_CS"/>
</dbReference>
<dbReference type="FunFam" id="3.30.30.30:FF:000005">
    <property type="entry name" value="Heat shock protein ssb1"/>
    <property type="match status" value="1"/>
</dbReference>
<dbReference type="NCBIfam" id="NF001413">
    <property type="entry name" value="PRK00290.1"/>
    <property type="match status" value="1"/>
</dbReference>
<comment type="similarity">
    <text evidence="9">Belongs to the heat shock protein 70 family.</text>
</comment>
<dbReference type="SUPFAM" id="SSF53067">
    <property type="entry name" value="Actin-like ATPase domain"/>
    <property type="match status" value="2"/>
</dbReference>
<evidence type="ECO:0000256" key="1">
    <source>
        <dbReference type="ARBA" id="ARBA00004496"/>
    </source>
</evidence>
<dbReference type="InParanoid" id="Q0UV10"/>
<dbReference type="FunFam" id="3.90.640.10:FF:000002">
    <property type="entry name" value="Heat shock 70 kDa"/>
    <property type="match status" value="1"/>
</dbReference>
<name>Q0UV10_PHANO</name>
<dbReference type="EMBL" id="CH445330">
    <property type="protein sequence ID" value="EAT88164.2"/>
    <property type="molecule type" value="Genomic_DNA"/>
</dbReference>
<dbReference type="SUPFAM" id="SSF100934">
    <property type="entry name" value="Heat shock protein 70kD (HSP70), C-terminal subdomain"/>
    <property type="match status" value="1"/>
</dbReference>
<dbReference type="Pfam" id="PF00012">
    <property type="entry name" value="HSP70"/>
    <property type="match status" value="1"/>
</dbReference>
<dbReference type="GO" id="GO:0042026">
    <property type="term" value="P:protein refolding"/>
    <property type="evidence" value="ECO:0000318"/>
    <property type="project" value="GO_Central"/>
</dbReference>
<evidence type="ECO:0000256" key="7">
    <source>
        <dbReference type="ARBA" id="ARBA00023186"/>
    </source>
</evidence>
<keyword evidence="3" id="KW-0963">Cytoplasm</keyword>
<dbReference type="STRING" id="321614.Q0UV10"/>
<dbReference type="GO" id="GO:0044183">
    <property type="term" value="F:protein folding chaperone"/>
    <property type="evidence" value="ECO:0000318"/>
    <property type="project" value="GO_Central"/>
</dbReference>
<dbReference type="HOGENOM" id="CLU_005965_0_1_1"/>
<evidence type="ECO:0000256" key="6">
    <source>
        <dbReference type="ARBA" id="ARBA00022840"/>
    </source>
</evidence>
<dbReference type="SUPFAM" id="SSF100920">
    <property type="entry name" value="Heat shock protein 70kD (HSP70), peptide-binding domain"/>
    <property type="match status" value="1"/>
</dbReference>
<evidence type="ECO:0000256" key="8">
    <source>
        <dbReference type="ARBA" id="ARBA00048056"/>
    </source>
</evidence>
<dbReference type="GO" id="GO:0016887">
    <property type="term" value="F:ATP hydrolysis activity"/>
    <property type="evidence" value="ECO:0000318"/>
    <property type="project" value="GO_Central"/>
</dbReference>
<dbReference type="AlphaFoldDB" id="Q0UV10"/>
<evidence type="ECO:0000256" key="5">
    <source>
        <dbReference type="ARBA" id="ARBA00022801"/>
    </source>
</evidence>
<dbReference type="GO" id="GO:0031072">
    <property type="term" value="F:heat shock protein binding"/>
    <property type="evidence" value="ECO:0000318"/>
    <property type="project" value="GO_Central"/>
</dbReference>
<evidence type="ECO:0000313" key="10">
    <source>
        <dbReference type="EMBL" id="EAT88164.2"/>
    </source>
</evidence>
<dbReference type="FunFam" id="3.30.420.40:FF:000172">
    <property type="entry name" value="Heat shock 70 kDa protein"/>
    <property type="match status" value="2"/>
</dbReference>
<dbReference type="FunFam" id="2.60.34.10:FF:000004">
    <property type="entry name" value="Heat shock protein SSB1"/>
    <property type="match status" value="1"/>
</dbReference>
<evidence type="ECO:0000256" key="4">
    <source>
        <dbReference type="ARBA" id="ARBA00022741"/>
    </source>
</evidence>
<dbReference type="Gene3D" id="3.30.30.30">
    <property type="match status" value="1"/>
</dbReference>
<proteinExistence type="inferred from homology"/>
<accession>Q0UV10</accession>
<protein>
    <recommendedName>
        <fullName evidence="2">non-chaperonin molecular chaperone ATPase</fullName>
        <ecNumber evidence="2">3.6.4.10</ecNumber>
    </recommendedName>
</protein>
<gene>
    <name evidence="10" type="ORF">SNOG_04404</name>
</gene>
<dbReference type="FunCoup" id="Q0UV10">
    <property type="interactions" value="1389"/>
</dbReference>
<dbReference type="GO" id="GO:0005634">
    <property type="term" value="C:nucleus"/>
    <property type="evidence" value="ECO:0000318"/>
    <property type="project" value="GO_Central"/>
</dbReference>
<keyword evidence="6 9" id="KW-0067">ATP-binding</keyword>
<dbReference type="PROSITE" id="PS00329">
    <property type="entry name" value="HSP70_2"/>
    <property type="match status" value="1"/>
</dbReference>
<evidence type="ECO:0000256" key="2">
    <source>
        <dbReference type="ARBA" id="ARBA00012554"/>
    </source>
</evidence>
<sequence>MSDEVYEGAIGIDLGTTYSCVANYEGTNVEIIANEQGSFTTPSFVSFTSEERLIGEAAKNQAAMNPENTVFDVKYVLEYSLADWQRLIGRRFEDETVTKDIKSWPFKVIDQGGSPMIEVDYLGEKKQFSAQEISAMVLVKMKEVAEVKLGMKVEKAVITVPAYFNDNQRQATKDAGAIAGLNVLRIINEPTAAAIAYGLGSGKSEKERNVLIYDLGGGTFDVSLLHIQGGVFTVKATAGDTHLGGQDFDTNLLDHFKKEFTKKTKKDISGDARALRRLRTACERAKRTLSNATQTTVEIDSLFDGEDFNANITRARFEDLNQKAFAGTLDPVAQVLKDANIAKEKVDEIVLVGGSTRIPKIQKLLSDFFGGKKLEKSINPDEAVAYGAAVQAGILSGKATSAETADLLLLDVVPLSLGVAMEGNIFAPVVPRGQTVPTIKKRTFTTVADNQQTVQFPVFQGERVNCEDNTSLGEFTLAPIPPMRAGDAVLEVVFEVDVNGILKVTATEKTSGRSANITISNAVGKLSSTEIENMINDAQKFKTSDEAFSKKFEGRQQLESYISRVEEMVSDPTTSIRLKRGQKEKIESALSDAMAQLEIEDAPAEDLKKKELALKRVVTKAFSTR</sequence>
<dbReference type="PROSITE" id="PS01036">
    <property type="entry name" value="HSP70_3"/>
    <property type="match status" value="1"/>
</dbReference>
<dbReference type="PROSITE" id="PS00297">
    <property type="entry name" value="HSP70_1"/>
    <property type="match status" value="1"/>
</dbReference>
<dbReference type="Gene3D" id="3.90.640.10">
    <property type="entry name" value="Actin, Chain A, domain 4"/>
    <property type="match status" value="1"/>
</dbReference>
<dbReference type="GO" id="GO:0005829">
    <property type="term" value="C:cytosol"/>
    <property type="evidence" value="ECO:0000318"/>
    <property type="project" value="GO_Central"/>
</dbReference>
<dbReference type="GO" id="GO:0005524">
    <property type="term" value="F:ATP binding"/>
    <property type="evidence" value="ECO:0007669"/>
    <property type="project" value="UniProtKB-KW"/>
</dbReference>
<dbReference type="VEuPathDB" id="FungiDB:JI435_044040"/>
<comment type="subcellular location">
    <subcellularLocation>
        <location evidence="1">Cytoplasm</location>
    </subcellularLocation>
</comment>
<dbReference type="GO" id="GO:0140662">
    <property type="term" value="F:ATP-dependent protein folding chaperone"/>
    <property type="evidence" value="ECO:0007669"/>
    <property type="project" value="InterPro"/>
</dbReference>
<dbReference type="InterPro" id="IPR013126">
    <property type="entry name" value="Hsp_70_fam"/>
</dbReference>
<keyword evidence="4 9" id="KW-0547">Nucleotide-binding</keyword>
<dbReference type="InterPro" id="IPR029048">
    <property type="entry name" value="HSP70_C_sf"/>
</dbReference>
<organism evidence="10 11">
    <name type="scientific">Phaeosphaeria nodorum (strain SN15 / ATCC MYA-4574 / FGSC 10173)</name>
    <name type="common">Glume blotch fungus</name>
    <name type="synonym">Parastagonospora nodorum</name>
    <dbReference type="NCBI Taxonomy" id="321614"/>
    <lineage>
        <taxon>Eukaryota</taxon>
        <taxon>Fungi</taxon>
        <taxon>Dikarya</taxon>
        <taxon>Ascomycota</taxon>
        <taxon>Pezizomycotina</taxon>
        <taxon>Dothideomycetes</taxon>
        <taxon>Pleosporomycetidae</taxon>
        <taxon>Pleosporales</taxon>
        <taxon>Pleosporineae</taxon>
        <taxon>Phaeosphaeriaceae</taxon>
        <taxon>Parastagonospora</taxon>
    </lineage>
</organism>
<dbReference type="Gene3D" id="2.60.34.10">
    <property type="entry name" value="Substrate Binding Domain Of DNAk, Chain A, domain 1"/>
    <property type="match status" value="1"/>
</dbReference>
<dbReference type="EC" id="3.6.4.10" evidence="2"/>
<dbReference type="eggNOG" id="KOG0101">
    <property type="taxonomic scope" value="Eukaryota"/>
</dbReference>
<dbReference type="PRINTS" id="PR00301">
    <property type="entry name" value="HEATSHOCK70"/>
</dbReference>
<dbReference type="Gene3D" id="3.30.420.40">
    <property type="match status" value="2"/>
</dbReference>
<evidence type="ECO:0000313" key="11">
    <source>
        <dbReference type="Proteomes" id="UP000001055"/>
    </source>
</evidence>
<dbReference type="Proteomes" id="UP000001055">
    <property type="component" value="Unassembled WGS sequence"/>
</dbReference>
<dbReference type="GeneID" id="5971691"/>
<dbReference type="PANTHER" id="PTHR19375">
    <property type="entry name" value="HEAT SHOCK PROTEIN 70KDA"/>
    <property type="match status" value="1"/>
</dbReference>
<reference evidence="11" key="1">
    <citation type="journal article" date="2007" name="Plant Cell">
        <title>Dothideomycete-plant interactions illuminated by genome sequencing and EST analysis of the wheat pathogen Stagonospora nodorum.</title>
        <authorList>
            <person name="Hane J.K."/>
            <person name="Lowe R.G."/>
            <person name="Solomon P.S."/>
            <person name="Tan K.C."/>
            <person name="Schoch C.L."/>
            <person name="Spatafora J.W."/>
            <person name="Crous P.W."/>
            <person name="Kodira C."/>
            <person name="Birren B.W."/>
            <person name="Galagan J.E."/>
            <person name="Torriani S.F."/>
            <person name="McDonald B.A."/>
            <person name="Oliver R.P."/>
        </authorList>
    </citation>
    <scope>NUCLEOTIDE SEQUENCE [LARGE SCALE GENOMIC DNA]</scope>
    <source>
        <strain evidence="11">SN15 / ATCC MYA-4574 / FGSC 10173</strain>
    </source>
</reference>
<dbReference type="Gene3D" id="1.20.1270.10">
    <property type="match status" value="1"/>
</dbReference>
<dbReference type="GO" id="GO:0005737">
    <property type="term" value="C:cytoplasm"/>
    <property type="evidence" value="ECO:0000318"/>
    <property type="project" value="GO_Central"/>
</dbReference>
<dbReference type="KEGG" id="pno:SNOG_04404"/>
<dbReference type="FunFam" id="3.30.420.40:FF:000026">
    <property type="entry name" value="Heat shock protein 70"/>
    <property type="match status" value="1"/>
</dbReference>
<keyword evidence="5" id="KW-0378">Hydrolase</keyword>
<dbReference type="RefSeq" id="XP_001794823.1">
    <property type="nucleotide sequence ID" value="XM_001794771.1"/>
</dbReference>
<dbReference type="InterPro" id="IPR043129">
    <property type="entry name" value="ATPase_NBD"/>
</dbReference>